<keyword evidence="2" id="KW-1185">Reference proteome</keyword>
<evidence type="ECO:0000313" key="2">
    <source>
        <dbReference type="Proteomes" id="UP000499080"/>
    </source>
</evidence>
<protein>
    <submittedName>
        <fullName evidence="1">Uncharacterized protein</fullName>
    </submittedName>
</protein>
<dbReference type="Proteomes" id="UP000499080">
    <property type="component" value="Unassembled WGS sequence"/>
</dbReference>
<gene>
    <name evidence="1" type="ORF">AVEN_164508_1</name>
</gene>
<accession>A0A4Y2SM12</accession>
<evidence type="ECO:0000313" key="1">
    <source>
        <dbReference type="EMBL" id="GBN88155.1"/>
    </source>
</evidence>
<dbReference type="AlphaFoldDB" id="A0A4Y2SM12"/>
<comment type="caution">
    <text evidence="1">The sequence shown here is derived from an EMBL/GenBank/DDBJ whole genome shotgun (WGS) entry which is preliminary data.</text>
</comment>
<proteinExistence type="predicted"/>
<dbReference type="EMBL" id="BGPR01022141">
    <property type="protein sequence ID" value="GBN88155.1"/>
    <property type="molecule type" value="Genomic_DNA"/>
</dbReference>
<organism evidence="1 2">
    <name type="scientific">Araneus ventricosus</name>
    <name type="common">Orbweaver spider</name>
    <name type="synonym">Epeira ventricosa</name>
    <dbReference type="NCBI Taxonomy" id="182803"/>
    <lineage>
        <taxon>Eukaryota</taxon>
        <taxon>Metazoa</taxon>
        <taxon>Ecdysozoa</taxon>
        <taxon>Arthropoda</taxon>
        <taxon>Chelicerata</taxon>
        <taxon>Arachnida</taxon>
        <taxon>Araneae</taxon>
        <taxon>Araneomorphae</taxon>
        <taxon>Entelegynae</taxon>
        <taxon>Araneoidea</taxon>
        <taxon>Araneidae</taxon>
        <taxon>Araneus</taxon>
    </lineage>
</organism>
<sequence>MKQGNKLVLEVLTYDVLTGNSAPGLPVSRLIIVLEHPRLKFQIFRCLRLTESCRPLTQQVLQSRQKGNLSALKRSEKKFFLTHPTGQPCLTAKKIASCRTYTINPGLEDPILVISSKKAPVLKGIEEKSRLGIKELSRKKWIDFICRRGLVVRSRLGYRKCSICRNKMNVVLSQDRLEDIQNRTPSLTPVPVTRPITKRFDGQDTGILLKKKKKNKINKKKVIFTLCLQHRHFHFYTVSS</sequence>
<reference evidence="1 2" key="1">
    <citation type="journal article" date="2019" name="Sci. Rep.">
        <title>Orb-weaving spider Araneus ventricosus genome elucidates the spidroin gene catalogue.</title>
        <authorList>
            <person name="Kono N."/>
            <person name="Nakamura H."/>
            <person name="Ohtoshi R."/>
            <person name="Moran D.A.P."/>
            <person name="Shinohara A."/>
            <person name="Yoshida Y."/>
            <person name="Fujiwara M."/>
            <person name="Mori M."/>
            <person name="Tomita M."/>
            <person name="Arakawa K."/>
        </authorList>
    </citation>
    <scope>NUCLEOTIDE SEQUENCE [LARGE SCALE GENOMIC DNA]</scope>
</reference>
<name>A0A4Y2SM12_ARAVE</name>